<gene>
    <name evidence="1" type="ORF">SSUR61_0763</name>
</gene>
<dbReference type="Proteomes" id="UP000004014">
    <property type="component" value="Unassembled WGS sequence"/>
</dbReference>
<name>A0AA87K574_STRSU</name>
<evidence type="ECO:0000313" key="1">
    <source>
        <dbReference type="EMBL" id="EHC03243.1"/>
    </source>
</evidence>
<accession>A0AA87K574</accession>
<organism evidence="1 2">
    <name type="scientific">Streptococcus suis R61</name>
    <dbReference type="NCBI Taxonomy" id="996306"/>
    <lineage>
        <taxon>Bacteria</taxon>
        <taxon>Bacillati</taxon>
        <taxon>Bacillota</taxon>
        <taxon>Bacilli</taxon>
        <taxon>Lactobacillales</taxon>
        <taxon>Streptococcaceae</taxon>
        <taxon>Streptococcus</taxon>
    </lineage>
</organism>
<dbReference type="EMBL" id="AEYY01000022">
    <property type="protein sequence ID" value="EHC03243.1"/>
    <property type="molecule type" value="Genomic_DNA"/>
</dbReference>
<dbReference type="AlphaFoldDB" id="A0AA87K574"/>
<comment type="caution">
    <text evidence="1">The sequence shown here is derived from an EMBL/GenBank/DDBJ whole genome shotgun (WGS) entry which is preliminary data.</text>
</comment>
<sequence length="84" mass="9361">MDKIPISKPVFAFQFPSSGKSLLPADFLYQDEAGVGWISKLGACWSPKKHRPNISSHHIREFRYCYGAVDAHTGESFFIIAGDS</sequence>
<evidence type="ECO:0000313" key="2">
    <source>
        <dbReference type="Proteomes" id="UP000004014"/>
    </source>
</evidence>
<protein>
    <submittedName>
        <fullName evidence="1">Transposase</fullName>
    </submittedName>
</protein>
<reference evidence="1 2" key="1">
    <citation type="submission" date="2011-03" db="EMBL/GenBank/DDBJ databases">
        <title>Deep-sequencing identification of multiple resistance mechanism for the high antibiotic-resistance strain Streptococcus suis R61.</title>
        <authorList>
            <person name="Hu P."/>
            <person name="Yang M."/>
            <person name="Jin M."/>
            <person name="Xiao J."/>
        </authorList>
    </citation>
    <scope>NUCLEOTIDE SEQUENCE [LARGE SCALE GENOMIC DNA]</scope>
    <source>
        <strain evidence="1 2">R61</strain>
    </source>
</reference>
<proteinExistence type="predicted"/>